<dbReference type="Gene3D" id="3.40.50.1820">
    <property type="entry name" value="alpha/beta hydrolase"/>
    <property type="match status" value="1"/>
</dbReference>
<dbReference type="InterPro" id="IPR000073">
    <property type="entry name" value="AB_hydrolase_1"/>
</dbReference>
<keyword evidence="4" id="KW-1185">Reference proteome</keyword>
<protein>
    <submittedName>
        <fullName evidence="3">3-oxoadipate enol-lactonase</fullName>
    </submittedName>
</protein>
<proteinExistence type="predicted"/>
<dbReference type="EMBL" id="PPCN01000001">
    <property type="protein sequence ID" value="POF33687.1"/>
    <property type="molecule type" value="Genomic_DNA"/>
</dbReference>
<reference evidence="3 4" key="1">
    <citation type="submission" date="2018-01" db="EMBL/GenBank/DDBJ databases">
        <title>Genomic Encyclopedia of Archaeal and Bacterial Type Strains, Phase II (KMG-II): from individual species to whole genera.</title>
        <authorList>
            <person name="Goeker M."/>
        </authorList>
    </citation>
    <scope>NUCLEOTIDE SEQUENCE [LARGE SCALE GENOMIC DNA]</scope>
    <source>
        <strain evidence="3 4">DSM 17023</strain>
    </source>
</reference>
<gene>
    <name evidence="3" type="ORF">CLV41_101136</name>
</gene>
<dbReference type="Pfam" id="PF00561">
    <property type="entry name" value="Abhydrolase_1"/>
    <property type="match status" value="1"/>
</dbReference>
<dbReference type="OrthoDB" id="9793083at2"/>
<evidence type="ECO:0000256" key="1">
    <source>
        <dbReference type="ARBA" id="ARBA00022801"/>
    </source>
</evidence>
<dbReference type="GO" id="GO:0042952">
    <property type="term" value="P:beta-ketoadipate pathway"/>
    <property type="evidence" value="ECO:0007669"/>
    <property type="project" value="InterPro"/>
</dbReference>
<dbReference type="GO" id="GO:0016020">
    <property type="term" value="C:membrane"/>
    <property type="evidence" value="ECO:0007669"/>
    <property type="project" value="TreeGrafter"/>
</dbReference>
<dbReference type="InterPro" id="IPR029058">
    <property type="entry name" value="AB_hydrolase_fold"/>
</dbReference>
<dbReference type="InterPro" id="IPR026968">
    <property type="entry name" value="PcaD/CatD"/>
</dbReference>
<sequence length="266" mass="28709">MKIARLSSADIHWCEDGDPQGVPVVFANSLGTDLRLWDKVIELMPKQGLRLIRFDKRGHGLSSCPPGPYSMEDLVEDTRELLKVAGVHSCIFVGLSIGGMIGQLLASRQPSLVQGLVLSNTGAKMGEAAMWQERISSIRAGGIDALADAILERWFSGKFRQSDECLAWRHMLTRTPVEGYIGCCEAIAGTDLTASTSKLDLSVIGIGGADDLASPPELVRNTAALVAGSRYVEIAAAGHLPCVEQPHQFAGHLMTFFKEDLHVTKV</sequence>
<dbReference type="SUPFAM" id="SSF53474">
    <property type="entry name" value="alpha/beta-Hydrolases"/>
    <property type="match status" value="1"/>
</dbReference>
<dbReference type="GO" id="GO:0047570">
    <property type="term" value="F:3-oxoadipate enol-lactonase activity"/>
    <property type="evidence" value="ECO:0007669"/>
    <property type="project" value="InterPro"/>
</dbReference>
<comment type="caution">
    <text evidence="3">The sequence shown here is derived from an EMBL/GenBank/DDBJ whole genome shotgun (WGS) entry which is preliminary data.</text>
</comment>
<dbReference type="NCBIfam" id="TIGR02427">
    <property type="entry name" value="protocat_pcaD"/>
    <property type="match status" value="1"/>
</dbReference>
<dbReference type="InterPro" id="IPR050266">
    <property type="entry name" value="AB_hydrolase_sf"/>
</dbReference>
<evidence type="ECO:0000313" key="4">
    <source>
        <dbReference type="Proteomes" id="UP000236959"/>
    </source>
</evidence>
<feature type="domain" description="AB hydrolase-1" evidence="2">
    <location>
        <begin position="23"/>
        <end position="133"/>
    </location>
</feature>
<evidence type="ECO:0000259" key="2">
    <source>
        <dbReference type="Pfam" id="PF00561"/>
    </source>
</evidence>
<dbReference type="AlphaFoldDB" id="A0A2S3V139"/>
<organism evidence="3 4">
    <name type="scientific">Roseibium marinum</name>
    <dbReference type="NCBI Taxonomy" id="281252"/>
    <lineage>
        <taxon>Bacteria</taxon>
        <taxon>Pseudomonadati</taxon>
        <taxon>Pseudomonadota</taxon>
        <taxon>Alphaproteobacteria</taxon>
        <taxon>Hyphomicrobiales</taxon>
        <taxon>Stappiaceae</taxon>
        <taxon>Roseibium</taxon>
    </lineage>
</organism>
<dbReference type="PANTHER" id="PTHR43798:SF31">
    <property type="entry name" value="AB HYDROLASE SUPERFAMILY PROTEIN YCLE"/>
    <property type="match status" value="1"/>
</dbReference>
<keyword evidence="1" id="KW-0378">Hydrolase</keyword>
<evidence type="ECO:0000313" key="3">
    <source>
        <dbReference type="EMBL" id="POF33687.1"/>
    </source>
</evidence>
<dbReference type="Proteomes" id="UP000236959">
    <property type="component" value="Unassembled WGS sequence"/>
</dbReference>
<name>A0A2S3V139_9HYPH</name>
<accession>A0A2S3V139</accession>
<dbReference type="RefSeq" id="WP_103220369.1">
    <property type="nucleotide sequence ID" value="NZ_PPCN01000001.1"/>
</dbReference>
<dbReference type="PANTHER" id="PTHR43798">
    <property type="entry name" value="MONOACYLGLYCEROL LIPASE"/>
    <property type="match status" value="1"/>
</dbReference>